<dbReference type="InterPro" id="IPR048274">
    <property type="entry name" value="MC_hydratase"/>
</dbReference>
<dbReference type="CDD" id="cd03451">
    <property type="entry name" value="FkbR2"/>
    <property type="match status" value="2"/>
</dbReference>
<evidence type="ECO:0000313" key="1">
    <source>
        <dbReference type="EMBL" id="KCZ88496.1"/>
    </source>
</evidence>
<name>A0A059FD73_9PROT</name>
<keyword evidence="2" id="KW-1185">Reference proteome</keyword>
<dbReference type="OrthoDB" id="9796589at2"/>
<dbReference type="Pfam" id="PF19315">
    <property type="entry name" value="MC_hydratase"/>
    <property type="match status" value="1"/>
</dbReference>
<evidence type="ECO:0000313" key="2">
    <source>
        <dbReference type="Proteomes" id="UP000024816"/>
    </source>
</evidence>
<reference evidence="1 2" key="1">
    <citation type="journal article" date="2014" name="Antonie Van Leeuwenhoek">
        <title>Hyphomonas beringensis sp. nov. and Hyphomonas chukchiensis sp. nov., isolated from surface seawater of the Bering Sea and Chukchi Sea.</title>
        <authorList>
            <person name="Li C."/>
            <person name="Lai Q."/>
            <person name="Li G."/>
            <person name="Dong C."/>
            <person name="Wang J."/>
            <person name="Liao Y."/>
            <person name="Shao Z."/>
        </authorList>
    </citation>
    <scope>NUCLEOTIDE SEQUENCE [LARGE SCALE GENOMIC DNA]</scope>
    <source>
        <strain evidence="1 2">VP2</strain>
    </source>
</reference>
<dbReference type="RefSeq" id="WP_035581215.1">
    <property type="nucleotide sequence ID" value="NZ_ARYJ01000005.1"/>
</dbReference>
<dbReference type="EMBL" id="ARYJ01000005">
    <property type="protein sequence ID" value="KCZ88496.1"/>
    <property type="molecule type" value="Genomic_DNA"/>
</dbReference>
<organism evidence="1 2">
    <name type="scientific">Hyphomonas jannaschiana VP2</name>
    <dbReference type="NCBI Taxonomy" id="1280952"/>
    <lineage>
        <taxon>Bacteria</taxon>
        <taxon>Pseudomonadati</taxon>
        <taxon>Pseudomonadota</taxon>
        <taxon>Alphaproteobacteria</taxon>
        <taxon>Hyphomonadales</taxon>
        <taxon>Hyphomonadaceae</taxon>
        <taxon>Hyphomonas</taxon>
    </lineage>
</organism>
<accession>A0A059FD73</accession>
<sequence>MTAQTKSNPGNYFEDFSIGMELVHATPQTVTEGDIALYRALTGNRYAQYSSAEFAKAAGLPGLAIDPIHAFHVVFGKSVPDISLNAVANLGYADGRIRRPIMPGDTLNTVSEVIGMKENSNKRTGVVWVRTRGFNQNGIEVMSFVRWVMVNKWEEDAAVPPTHIPDLPDAVPGSELEGFAPMEDWDFSLAGSPYGYEDYEIGEKINHVDGMTVEEAEHQIATRLYQNTAKVHFDAHGQKSSRFGKRLIYGGVVISIARSLAFNGLANAGQVLAINAGTHASPLFAGDTIYAWSEVLDKADLSDKAGALRLRLVAVKDQDPGAFAYKTGDGKYADGVLLDFDYWAAIPKLSGR</sequence>
<dbReference type="PIRSF" id="PIRSF021494">
    <property type="entry name" value="Rv0216_prd"/>
    <property type="match status" value="1"/>
</dbReference>
<dbReference type="InterPro" id="IPR052342">
    <property type="entry name" value="MCH/BMMD"/>
</dbReference>
<dbReference type="GO" id="GO:0016829">
    <property type="term" value="F:lyase activity"/>
    <property type="evidence" value="ECO:0007669"/>
    <property type="project" value="InterPro"/>
</dbReference>
<dbReference type="AlphaFoldDB" id="A0A059FD73"/>
<protein>
    <submittedName>
        <fullName evidence="1">MaoC domain-containing protein</fullName>
    </submittedName>
</protein>
<dbReference type="Proteomes" id="UP000024816">
    <property type="component" value="Unassembled WGS sequence"/>
</dbReference>
<dbReference type="PATRIC" id="fig|1280952.3.peg.1797"/>
<dbReference type="InterPro" id="IPR016790">
    <property type="entry name" value="Thiol_ester_hydratase_Rv0216"/>
</dbReference>
<dbReference type="Gene3D" id="3.10.129.10">
    <property type="entry name" value="Hotdog Thioesterase"/>
    <property type="match status" value="1"/>
</dbReference>
<dbReference type="PANTHER" id="PTHR43664">
    <property type="entry name" value="MONOAMINE OXIDASE-RELATED"/>
    <property type="match status" value="1"/>
</dbReference>
<dbReference type="STRING" id="1280952.HJA_09014"/>
<proteinExistence type="predicted"/>
<dbReference type="SUPFAM" id="SSF54637">
    <property type="entry name" value="Thioesterase/thiol ester dehydrase-isomerase"/>
    <property type="match status" value="2"/>
</dbReference>
<dbReference type="InterPro" id="IPR029069">
    <property type="entry name" value="HotDog_dom_sf"/>
</dbReference>
<gene>
    <name evidence="1" type="ORF">HJA_09014</name>
</gene>
<dbReference type="PANTHER" id="PTHR43664:SF1">
    <property type="entry name" value="BETA-METHYLMALYL-COA DEHYDRATASE"/>
    <property type="match status" value="1"/>
</dbReference>
<comment type="caution">
    <text evidence="1">The sequence shown here is derived from an EMBL/GenBank/DDBJ whole genome shotgun (WGS) entry which is preliminary data.</text>
</comment>
<dbReference type="eggNOG" id="COG2030">
    <property type="taxonomic scope" value="Bacteria"/>
</dbReference>